<dbReference type="SUPFAM" id="SSF159127">
    <property type="entry name" value="HupF/HypC-like"/>
    <property type="match status" value="1"/>
</dbReference>
<dbReference type="OrthoDB" id="9806017at2"/>
<dbReference type="PANTHER" id="PTHR35177">
    <property type="entry name" value="HYDROGENASE MATURATION FACTOR HYBG"/>
    <property type="match status" value="1"/>
</dbReference>
<dbReference type="EMBL" id="CP016027">
    <property type="protein sequence ID" value="ANJ66369.1"/>
    <property type="molecule type" value="Genomic_DNA"/>
</dbReference>
<dbReference type="NCBIfam" id="TIGR00074">
    <property type="entry name" value="hypC_hupF"/>
    <property type="match status" value="1"/>
</dbReference>
<comment type="similarity">
    <text evidence="1">Belongs to the HupF/HypC family.</text>
</comment>
<dbReference type="PANTHER" id="PTHR35177:SF2">
    <property type="entry name" value="HYDROGENASE MATURATION FACTOR HYBG"/>
    <property type="match status" value="1"/>
</dbReference>
<reference evidence="2 3" key="1">
    <citation type="submission" date="2016-06" db="EMBL/GenBank/DDBJ databases">
        <title>Insight into the functional genes involving in sulfur oxidation in Pearl River water.</title>
        <authorList>
            <person name="Luo J."/>
            <person name="Tan X."/>
            <person name="Lin W."/>
        </authorList>
    </citation>
    <scope>NUCLEOTIDE SEQUENCE [LARGE SCALE GENOMIC DNA]</scope>
    <source>
        <strain evidence="2 3">LS2</strain>
    </source>
</reference>
<name>A0A191ZES3_9GAMM</name>
<dbReference type="InterPro" id="IPR001109">
    <property type="entry name" value="Hydrogenase_HupF/HypC"/>
</dbReference>
<dbReference type="AlphaFoldDB" id="A0A191ZES3"/>
<proteinExistence type="inferred from homology"/>
<dbReference type="GO" id="GO:0005506">
    <property type="term" value="F:iron ion binding"/>
    <property type="evidence" value="ECO:0007669"/>
    <property type="project" value="TreeGrafter"/>
</dbReference>
<dbReference type="GO" id="GO:1902670">
    <property type="term" value="F:carbon dioxide binding"/>
    <property type="evidence" value="ECO:0007669"/>
    <property type="project" value="TreeGrafter"/>
</dbReference>
<evidence type="ECO:0000313" key="3">
    <source>
        <dbReference type="Proteomes" id="UP000078596"/>
    </source>
</evidence>
<dbReference type="Proteomes" id="UP000078596">
    <property type="component" value="Chromosome"/>
</dbReference>
<dbReference type="STRING" id="1860122.A9404_02315"/>
<accession>A0A191ZES3</accession>
<dbReference type="Pfam" id="PF01455">
    <property type="entry name" value="HupF_HypC"/>
    <property type="match status" value="1"/>
</dbReference>
<sequence length="79" mass="8612">MCLAMPMQITRIDGSTARATAQGIERDIDLMLVQDQEIGIGDFVIVHVGYALHRLSTDEALATWQLLDSVDTQGGDDHA</sequence>
<dbReference type="GO" id="GO:0051604">
    <property type="term" value="P:protein maturation"/>
    <property type="evidence" value="ECO:0007669"/>
    <property type="project" value="TreeGrafter"/>
</dbReference>
<dbReference type="Gene3D" id="2.30.30.140">
    <property type="match status" value="1"/>
</dbReference>
<protein>
    <submittedName>
        <fullName evidence="2">Hydrogenase assembly protein HypC</fullName>
    </submittedName>
</protein>
<dbReference type="KEGG" id="haz:A9404_02315"/>
<keyword evidence="3" id="KW-1185">Reference proteome</keyword>
<evidence type="ECO:0000256" key="1">
    <source>
        <dbReference type="ARBA" id="ARBA00006018"/>
    </source>
</evidence>
<evidence type="ECO:0000313" key="2">
    <source>
        <dbReference type="EMBL" id="ANJ66369.1"/>
    </source>
</evidence>
<dbReference type="PRINTS" id="PR00445">
    <property type="entry name" value="HUPFHYPC"/>
</dbReference>
<organism evidence="2 3">
    <name type="scientific">Halothiobacillus diazotrophicus</name>
    <dbReference type="NCBI Taxonomy" id="1860122"/>
    <lineage>
        <taxon>Bacteria</taxon>
        <taxon>Pseudomonadati</taxon>
        <taxon>Pseudomonadota</taxon>
        <taxon>Gammaproteobacteria</taxon>
        <taxon>Chromatiales</taxon>
        <taxon>Halothiobacillaceae</taxon>
        <taxon>Halothiobacillus</taxon>
    </lineage>
</organism>
<dbReference type="RefSeq" id="WP_066098304.1">
    <property type="nucleotide sequence ID" value="NZ_CP016027.1"/>
</dbReference>
<gene>
    <name evidence="2" type="ORF">A9404_02315</name>
</gene>